<evidence type="ECO:0000256" key="6">
    <source>
        <dbReference type="ARBA" id="ARBA00022741"/>
    </source>
</evidence>
<feature type="domain" description="RNase III" evidence="17">
    <location>
        <begin position="1352"/>
        <end position="1510"/>
    </location>
</feature>
<accession>A0AAW1IVK1</accession>
<evidence type="ECO:0000313" key="23">
    <source>
        <dbReference type="Proteomes" id="UP001458880"/>
    </source>
</evidence>
<dbReference type="PROSITE" id="PS51194">
    <property type="entry name" value="HELICASE_CTER"/>
    <property type="match status" value="1"/>
</dbReference>
<dbReference type="Pfam" id="PF00271">
    <property type="entry name" value="Helicase_C"/>
    <property type="match status" value="1"/>
</dbReference>
<evidence type="ECO:0000256" key="14">
    <source>
        <dbReference type="ARBA" id="ARBA00035116"/>
    </source>
</evidence>
<dbReference type="PANTHER" id="PTHR14950:SF37">
    <property type="entry name" value="ENDORIBONUCLEASE DICER"/>
    <property type="match status" value="1"/>
</dbReference>
<evidence type="ECO:0000256" key="15">
    <source>
        <dbReference type="PROSITE-ProRule" id="PRU00657"/>
    </source>
</evidence>
<dbReference type="InterPro" id="IPR044441">
    <property type="entry name" value="DICER_DSRM"/>
</dbReference>
<feature type="domain" description="Dicer dsRNA-binding fold" evidence="21">
    <location>
        <begin position="566"/>
        <end position="657"/>
    </location>
</feature>
<dbReference type="Gene3D" id="3.30.160.20">
    <property type="match status" value="1"/>
</dbReference>
<dbReference type="GO" id="GO:0003723">
    <property type="term" value="F:RNA binding"/>
    <property type="evidence" value="ECO:0007669"/>
    <property type="project" value="UniProtKB-UniRule"/>
</dbReference>
<dbReference type="Gene3D" id="1.10.1520.10">
    <property type="entry name" value="Ribonuclease III domain"/>
    <property type="match status" value="2"/>
</dbReference>
<dbReference type="PROSITE" id="PS50137">
    <property type="entry name" value="DS_RBD"/>
    <property type="match status" value="1"/>
</dbReference>
<dbReference type="Pfam" id="PF04851">
    <property type="entry name" value="ResIII"/>
    <property type="match status" value="1"/>
</dbReference>
<dbReference type="Proteomes" id="UP001458880">
    <property type="component" value="Unassembled WGS sequence"/>
</dbReference>
<keyword evidence="13" id="KW-0464">Manganese</keyword>
<feature type="domain" description="DRBM" evidence="16">
    <location>
        <begin position="1581"/>
        <end position="1603"/>
    </location>
</feature>
<dbReference type="SMART" id="SM00535">
    <property type="entry name" value="RIBOc"/>
    <property type="match status" value="2"/>
</dbReference>
<keyword evidence="9" id="KW-0067">ATP-binding</keyword>
<dbReference type="GO" id="GO:0070578">
    <property type="term" value="C:RISC-loading complex"/>
    <property type="evidence" value="ECO:0007669"/>
    <property type="project" value="TreeGrafter"/>
</dbReference>
<evidence type="ECO:0000259" key="19">
    <source>
        <dbReference type="PROSITE" id="PS51192"/>
    </source>
</evidence>
<evidence type="ECO:0000256" key="8">
    <source>
        <dbReference type="ARBA" id="ARBA00022806"/>
    </source>
</evidence>
<dbReference type="Pfam" id="PF20932">
    <property type="entry name" value="Dicer_dsRBD"/>
    <property type="match status" value="1"/>
</dbReference>
<dbReference type="InterPro" id="IPR006935">
    <property type="entry name" value="Helicase/UvrB_N"/>
</dbReference>
<dbReference type="PROSITE" id="PS51327">
    <property type="entry name" value="DICER_DSRBF"/>
    <property type="match status" value="1"/>
</dbReference>
<evidence type="ECO:0000256" key="12">
    <source>
        <dbReference type="ARBA" id="ARBA00023158"/>
    </source>
</evidence>
<dbReference type="Pfam" id="PF20931">
    <property type="entry name" value="Dicer_platform"/>
    <property type="match status" value="1"/>
</dbReference>
<keyword evidence="10" id="KW-0460">Magnesium</keyword>
<evidence type="ECO:0000256" key="5">
    <source>
        <dbReference type="ARBA" id="ARBA00022737"/>
    </source>
</evidence>
<dbReference type="CDD" id="cd00593">
    <property type="entry name" value="RIBOc"/>
    <property type="match status" value="2"/>
</dbReference>
<evidence type="ECO:0000256" key="9">
    <source>
        <dbReference type="ARBA" id="ARBA00022840"/>
    </source>
</evidence>
<evidence type="ECO:0000256" key="13">
    <source>
        <dbReference type="ARBA" id="ARBA00023211"/>
    </source>
</evidence>
<organism evidence="22 23">
    <name type="scientific">Popillia japonica</name>
    <name type="common">Japanese beetle</name>
    <dbReference type="NCBI Taxonomy" id="7064"/>
    <lineage>
        <taxon>Eukaryota</taxon>
        <taxon>Metazoa</taxon>
        <taxon>Ecdysozoa</taxon>
        <taxon>Arthropoda</taxon>
        <taxon>Hexapoda</taxon>
        <taxon>Insecta</taxon>
        <taxon>Pterygota</taxon>
        <taxon>Neoptera</taxon>
        <taxon>Endopterygota</taxon>
        <taxon>Coleoptera</taxon>
        <taxon>Polyphaga</taxon>
        <taxon>Scarabaeiformia</taxon>
        <taxon>Scarabaeidae</taxon>
        <taxon>Rutelinae</taxon>
        <taxon>Popillia</taxon>
    </lineage>
</organism>
<dbReference type="Pfam" id="PF02170">
    <property type="entry name" value="PAZ"/>
    <property type="match status" value="1"/>
</dbReference>
<evidence type="ECO:0000259" key="16">
    <source>
        <dbReference type="PROSITE" id="PS50137"/>
    </source>
</evidence>
<dbReference type="CDD" id="cd18034">
    <property type="entry name" value="DEXHc_dicer"/>
    <property type="match status" value="1"/>
</dbReference>
<sequence>MDENEFKPRNYQVELMQTAVNNNTIIYLPTGAGKTYIAVLVLKHLCAPLNVPWNEGGKITILLVNTVALVHQHGEYLKRHTPFKVGEYSGELNVDFWSKDVWDKQCQEKKILIMTCQILTSAVERKVLDLDRVNLLIFDECHRAVNDQPMRQLMKNFQYVTEKPRVLGLTATLLNGNCAPYRVREMVQNLEITYHSKVATVDELKDVLGYSNPNEKIICYTTKPPSDITNKAITFLEDSANTLKKLILDTEFSPAPDTEFSPAPGDLELLDPLKGQKELANLISDTVVHIKMLGTYGGIQAISAHTIQIECMKKFCDDEKFCHVLNAVTTSLTYAKVLLSKELSGNLTNDIFNLSSRKVTELFRILKEYHQNSQEELCAIIFVQRRFTAKVLYHLLKLLAENLKEFSFLKPNFIVGHNANPFNNTRETLYFTKVNREIIQGFFSKEFNILVSSNVLEEGIDVPTCTLVIKFDEPLDYRSYIQSKGRARHKDSIYCIMVDQNLYSKYSAKYDSFQKIEEELNNYLVGQNDARDGPSARDIEELYNEDELPPYYVDGPGSAHVNMVSAVSLLSTYCNSFEGDAYTSYAPNWYIEKKPPCIRVIIEMPTVCPYLKPIKGEFLNNKKQAKRSAALNACKILHKIGELDNNLRPIKRTELAEETDYVFKHWPATKEKTAGHKKNIRLHKIHVPRCCKGPIISTAQVHMHIINLSPNFDLSNMSASAMADLYSSNSCFGIITLNEFPNICRFPVYVKSGEIKVDIIRNVKTISLFPKDLEDIQRFNYLIYNDILCLLKKFVVINNEDSFLIVPIDKQRAQIDFDLIKEHKKLKDRFREPTLEERLALDVSETTFLNKIVTPWYRKDDTEYIVTNICKDLDAHSPFPGNYPDYMSYYKSHYQRTILNPKFSLIRVEALSSRTNCLKPRSLADKRNKDSFLNYTIHLVPELVVVQDFPANLWLQAKLLPSIFDRLFQIFRADELRATICNDTKIGRTSINQWKPLQLDKHLLNYEIDRSLVDEIDTDENVEVLNMEKILSLTYMLNKEVVANTLQEEYPWEKSEEPVDIERNLDVTLMDIQYYLNFIKEPVHPIQRQIGNSPVRQKPAITYDVDFVPAKINMLDIVLNPKGPELADIYRALATAKCNDIVNLERLETLGDSFLKYIVTLFIYLKYPKYNEGRSTALKGQMVSNKNLYYLAKQKNLGSYLKYFDLKPKEDWCPPGFCLPEPLRTKSVDTAALLTIAIPETEQISGILSEETINAIQKEISRNITEENCNHSINYYLGEQQISDKFVSDSVESLLGVYLESCGVPGAIHMVEWLEIIPKTIKMSELFSQPPPDPVLSPNATQSNIDFHLPTYQELEKNLGYTFKNRAYLLQALTHASYTPNRITKSYERLEFLGDAVLDFLITMYIYETGEHLNPGDLTDLRSAIVNNITFACFAVRCSFHKYLLAINNKLQAYIDKFIRYQETKNFSVDDDVLILLNEDDFHIAEYVDVPKVLGDLFESLAGAVFLDSGMNLQVVWQVFYRIMWKEINLFSNNVPKNAIRMLHETPGAHPAFHKPVETQDGKMMVKLDFMISGVKKRVHGFGDNRNVAKRAAAKIALRLLGR</sequence>
<dbReference type="InterPro" id="IPR000999">
    <property type="entry name" value="RNase_III_dom"/>
</dbReference>
<dbReference type="GO" id="GO:0004530">
    <property type="term" value="F:deoxyribonuclease I activity"/>
    <property type="evidence" value="ECO:0007669"/>
    <property type="project" value="TreeGrafter"/>
</dbReference>
<dbReference type="Gene3D" id="3.30.160.380">
    <property type="entry name" value="Dicer dimerisation domain"/>
    <property type="match status" value="1"/>
</dbReference>
<dbReference type="FunFam" id="3.40.50.300:FF:000628">
    <property type="entry name" value="Endoribonuclease Dicer"/>
    <property type="match status" value="1"/>
</dbReference>
<keyword evidence="8" id="KW-0347">Helicase</keyword>
<dbReference type="Gene3D" id="2.170.260.10">
    <property type="entry name" value="paz domain"/>
    <property type="match status" value="1"/>
</dbReference>
<gene>
    <name evidence="22" type="ORF">QE152_g33806</name>
</gene>
<keyword evidence="4" id="KW-0479">Metal-binding</keyword>
<dbReference type="InterPro" id="IPR048512">
    <property type="entry name" value="Dicer_platform"/>
</dbReference>
<dbReference type="InterPro" id="IPR003100">
    <property type="entry name" value="PAZ_dom"/>
</dbReference>
<protein>
    <submittedName>
        <fullName evidence="22">PAZ domain</fullName>
    </submittedName>
</protein>
<dbReference type="GO" id="GO:0046872">
    <property type="term" value="F:metal ion binding"/>
    <property type="evidence" value="ECO:0007669"/>
    <property type="project" value="UniProtKB-KW"/>
</dbReference>
<evidence type="ECO:0000259" key="18">
    <source>
        <dbReference type="PROSITE" id="PS50821"/>
    </source>
</evidence>
<evidence type="ECO:0000256" key="2">
    <source>
        <dbReference type="ARBA" id="ARBA00001946"/>
    </source>
</evidence>
<comment type="cofactor">
    <cofactor evidence="1">
        <name>Mn(2+)</name>
        <dbReference type="ChEBI" id="CHEBI:29035"/>
    </cofactor>
</comment>
<dbReference type="InterPro" id="IPR036389">
    <property type="entry name" value="RNase_III_sf"/>
</dbReference>
<evidence type="ECO:0000313" key="22">
    <source>
        <dbReference type="EMBL" id="KAK9694032.1"/>
    </source>
</evidence>
<keyword evidence="11 15" id="KW-0694">RNA-binding</keyword>
<dbReference type="SUPFAM" id="SSF52540">
    <property type="entry name" value="P-loop containing nucleoside triphosphate hydrolases"/>
    <property type="match status" value="1"/>
</dbReference>
<keyword evidence="3" id="KW-0540">Nuclease</keyword>
<evidence type="ECO:0000256" key="1">
    <source>
        <dbReference type="ARBA" id="ARBA00001936"/>
    </source>
</evidence>
<dbReference type="InterPro" id="IPR014720">
    <property type="entry name" value="dsRBD_dom"/>
</dbReference>
<dbReference type="SMART" id="SM00487">
    <property type="entry name" value="DEXDc"/>
    <property type="match status" value="1"/>
</dbReference>
<keyword evidence="7" id="KW-0378">Hydrolase</keyword>
<evidence type="ECO:0000256" key="3">
    <source>
        <dbReference type="ARBA" id="ARBA00022722"/>
    </source>
</evidence>
<dbReference type="InterPro" id="IPR038248">
    <property type="entry name" value="Dicer_dimer_sf"/>
</dbReference>
<dbReference type="PANTHER" id="PTHR14950">
    <property type="entry name" value="DICER-RELATED"/>
    <property type="match status" value="1"/>
</dbReference>
<dbReference type="InterPro" id="IPR027417">
    <property type="entry name" value="P-loop_NTPase"/>
</dbReference>
<evidence type="ECO:0000256" key="10">
    <source>
        <dbReference type="ARBA" id="ARBA00022842"/>
    </source>
</evidence>
<dbReference type="GO" id="GO:0030422">
    <property type="term" value="P:siRNA processing"/>
    <property type="evidence" value="ECO:0007669"/>
    <property type="project" value="InterPro"/>
</dbReference>
<comment type="cofactor">
    <cofactor evidence="2">
        <name>Mg(2+)</name>
        <dbReference type="ChEBI" id="CHEBI:18420"/>
    </cofactor>
</comment>
<dbReference type="PROSITE" id="PS51192">
    <property type="entry name" value="HELICASE_ATP_BIND_1"/>
    <property type="match status" value="1"/>
</dbReference>
<dbReference type="GO" id="GO:0005634">
    <property type="term" value="C:nucleus"/>
    <property type="evidence" value="ECO:0007669"/>
    <property type="project" value="TreeGrafter"/>
</dbReference>
<comment type="caution">
    <text evidence="22">The sequence shown here is derived from an EMBL/GenBank/DDBJ whole genome shotgun (WGS) entry which is preliminary data.</text>
</comment>
<keyword evidence="23" id="KW-1185">Reference proteome</keyword>
<dbReference type="PROSITE" id="PS50142">
    <property type="entry name" value="RNASE_3_2"/>
    <property type="match status" value="2"/>
</dbReference>
<dbReference type="FunFam" id="1.10.1520.10:FF:000005">
    <property type="entry name" value="Putative endoribonuclease dicer"/>
    <property type="match status" value="1"/>
</dbReference>
<dbReference type="GO" id="GO:0004525">
    <property type="term" value="F:ribonuclease III activity"/>
    <property type="evidence" value="ECO:0007669"/>
    <property type="project" value="InterPro"/>
</dbReference>
<evidence type="ECO:0000256" key="7">
    <source>
        <dbReference type="ARBA" id="ARBA00022801"/>
    </source>
</evidence>
<name>A0AAW1IVK1_POPJA</name>
<dbReference type="InterPro" id="IPR001650">
    <property type="entry name" value="Helicase_C-like"/>
</dbReference>
<dbReference type="GO" id="GO:0005737">
    <property type="term" value="C:cytoplasm"/>
    <property type="evidence" value="ECO:0007669"/>
    <property type="project" value="TreeGrafter"/>
</dbReference>
<keyword evidence="5" id="KW-0677">Repeat</keyword>
<dbReference type="Pfam" id="PF03368">
    <property type="entry name" value="Dicer_dimer"/>
    <property type="match status" value="1"/>
</dbReference>
<dbReference type="SMART" id="SM00949">
    <property type="entry name" value="PAZ"/>
    <property type="match status" value="1"/>
</dbReference>
<dbReference type="SUPFAM" id="SSF69065">
    <property type="entry name" value="RNase III domain-like"/>
    <property type="match status" value="2"/>
</dbReference>
<feature type="domain" description="Helicase C-terminal" evidence="20">
    <location>
        <begin position="358"/>
        <end position="531"/>
    </location>
</feature>
<dbReference type="GO" id="GO:0005524">
    <property type="term" value="F:ATP binding"/>
    <property type="evidence" value="ECO:0007669"/>
    <property type="project" value="UniProtKB-KW"/>
</dbReference>
<dbReference type="InterPro" id="IPR048513">
    <property type="entry name" value="Dicer_PBD"/>
</dbReference>
<evidence type="ECO:0000259" key="17">
    <source>
        <dbReference type="PROSITE" id="PS50142"/>
    </source>
</evidence>
<feature type="domain" description="RNase III" evidence="17">
    <location>
        <begin position="1115"/>
        <end position="1303"/>
    </location>
</feature>
<keyword evidence="6" id="KW-0547">Nucleotide-binding</keyword>
<dbReference type="PROSITE" id="PS00517">
    <property type="entry name" value="RNASE_3_1"/>
    <property type="match status" value="1"/>
</dbReference>
<evidence type="ECO:0000259" key="21">
    <source>
        <dbReference type="PROSITE" id="PS51327"/>
    </source>
</evidence>
<dbReference type="InterPro" id="IPR005034">
    <property type="entry name" value="Dicer_dimerisation"/>
</dbReference>
<dbReference type="GO" id="GO:0006309">
    <property type="term" value="P:apoptotic DNA fragmentation"/>
    <property type="evidence" value="ECO:0007669"/>
    <property type="project" value="TreeGrafter"/>
</dbReference>
<dbReference type="GO" id="GO:0031054">
    <property type="term" value="P:pre-miRNA processing"/>
    <property type="evidence" value="ECO:0007669"/>
    <property type="project" value="InterPro"/>
</dbReference>
<proteinExistence type="inferred from homology"/>
<dbReference type="GO" id="GO:0003677">
    <property type="term" value="F:DNA binding"/>
    <property type="evidence" value="ECO:0007669"/>
    <property type="project" value="InterPro"/>
</dbReference>
<dbReference type="EMBL" id="JASPKY010000524">
    <property type="protein sequence ID" value="KAK9694032.1"/>
    <property type="molecule type" value="Genomic_DNA"/>
</dbReference>
<keyword evidence="12" id="KW-0943">RNA-mediated gene silencing</keyword>
<feature type="domain" description="PAZ" evidence="18">
    <location>
        <begin position="834"/>
        <end position="948"/>
    </location>
</feature>
<reference evidence="22 23" key="1">
    <citation type="journal article" date="2024" name="BMC Genomics">
        <title>De novo assembly and annotation of Popillia japonica's genome with initial clues to its potential as an invasive pest.</title>
        <authorList>
            <person name="Cucini C."/>
            <person name="Boschi S."/>
            <person name="Funari R."/>
            <person name="Cardaioli E."/>
            <person name="Iannotti N."/>
            <person name="Marturano G."/>
            <person name="Paoli F."/>
            <person name="Bruttini M."/>
            <person name="Carapelli A."/>
            <person name="Frati F."/>
            <person name="Nardi F."/>
        </authorList>
    </citation>
    <scope>NUCLEOTIDE SEQUENCE [LARGE SCALE GENOMIC DNA]</scope>
    <source>
        <strain evidence="22">DMR45628</strain>
    </source>
</reference>
<dbReference type="PROSITE" id="PS50821">
    <property type="entry name" value="PAZ"/>
    <property type="match status" value="1"/>
</dbReference>
<comment type="similarity">
    <text evidence="14 15">Belongs to the helicase family. Dicer subfamily.</text>
</comment>
<dbReference type="SMART" id="SM00490">
    <property type="entry name" value="HELICc"/>
    <property type="match status" value="1"/>
</dbReference>
<evidence type="ECO:0000256" key="4">
    <source>
        <dbReference type="ARBA" id="ARBA00022723"/>
    </source>
</evidence>
<dbReference type="CDD" id="cd15903">
    <property type="entry name" value="Dicer_PBD"/>
    <property type="match status" value="1"/>
</dbReference>
<evidence type="ECO:0000256" key="11">
    <source>
        <dbReference type="ARBA" id="ARBA00022884"/>
    </source>
</evidence>
<dbReference type="Gene3D" id="3.40.50.300">
    <property type="entry name" value="P-loop containing nucleotide triphosphate hydrolases"/>
    <property type="match status" value="2"/>
</dbReference>
<feature type="domain" description="Helicase ATP-binding" evidence="19">
    <location>
        <begin position="15"/>
        <end position="191"/>
    </location>
</feature>
<dbReference type="InterPro" id="IPR014001">
    <property type="entry name" value="Helicase_ATP-bd"/>
</dbReference>
<dbReference type="GO" id="GO:0004386">
    <property type="term" value="F:helicase activity"/>
    <property type="evidence" value="ECO:0007669"/>
    <property type="project" value="UniProtKB-KW"/>
</dbReference>
<dbReference type="Pfam" id="PF00636">
    <property type="entry name" value="Ribonuclease_3"/>
    <property type="match status" value="2"/>
</dbReference>
<evidence type="ECO:0000259" key="20">
    <source>
        <dbReference type="PROSITE" id="PS51194"/>
    </source>
</evidence>